<accession>A0A074TBA9</accession>
<keyword evidence="1" id="KW-0472">Membrane</keyword>
<protein>
    <submittedName>
        <fullName evidence="2">Uncharacterized protein</fullName>
    </submittedName>
</protein>
<keyword evidence="1" id="KW-0812">Transmembrane</keyword>
<dbReference type="STRING" id="1185766.SAMN05216224_101538"/>
<dbReference type="Proteomes" id="UP000027725">
    <property type="component" value="Unassembled WGS sequence"/>
</dbReference>
<name>A0A074TBA9_9RHOB</name>
<feature type="transmembrane region" description="Helical" evidence="1">
    <location>
        <begin position="87"/>
        <end position="113"/>
    </location>
</feature>
<dbReference type="eggNOG" id="ENOG5033A3U">
    <property type="taxonomic scope" value="Bacteria"/>
</dbReference>
<keyword evidence="3" id="KW-1185">Reference proteome</keyword>
<evidence type="ECO:0000313" key="3">
    <source>
        <dbReference type="Proteomes" id="UP000027725"/>
    </source>
</evidence>
<dbReference type="EMBL" id="JHEH01000018">
    <property type="protein sequence ID" value="KEP69061.1"/>
    <property type="molecule type" value="Genomic_DNA"/>
</dbReference>
<reference evidence="2 3" key="1">
    <citation type="submission" date="2014-03" db="EMBL/GenBank/DDBJ databases">
        <title>The draft genome sequence of Thioclava dalianensis DLFJ1-1.</title>
        <authorList>
            <person name="Lai Q."/>
            <person name="Shao Z."/>
        </authorList>
    </citation>
    <scope>NUCLEOTIDE SEQUENCE [LARGE SCALE GENOMIC DNA]</scope>
    <source>
        <strain evidence="2 3">DLFJ1-1</strain>
    </source>
</reference>
<dbReference type="AlphaFoldDB" id="A0A074TBA9"/>
<evidence type="ECO:0000256" key="1">
    <source>
        <dbReference type="SAM" id="Phobius"/>
    </source>
</evidence>
<proteinExistence type="predicted"/>
<sequence length="114" mass="12429">MVAQISRLLVQRLGAKGPDLETRVASRARLLPRKVRRAARLLAETERKARSPKLARQLDPKPIEAAFFTCQKYLEPLGAADRMRSTALGLASAVAVIIVLVGVCLLAGSAWLVR</sequence>
<evidence type="ECO:0000313" key="2">
    <source>
        <dbReference type="EMBL" id="KEP69061.1"/>
    </source>
</evidence>
<organism evidence="2 3">
    <name type="scientific">Thioclava dalianensis</name>
    <dbReference type="NCBI Taxonomy" id="1185766"/>
    <lineage>
        <taxon>Bacteria</taxon>
        <taxon>Pseudomonadati</taxon>
        <taxon>Pseudomonadota</taxon>
        <taxon>Alphaproteobacteria</taxon>
        <taxon>Rhodobacterales</taxon>
        <taxon>Paracoccaceae</taxon>
        <taxon>Thioclava</taxon>
    </lineage>
</organism>
<keyword evidence="1" id="KW-1133">Transmembrane helix</keyword>
<comment type="caution">
    <text evidence="2">The sequence shown here is derived from an EMBL/GenBank/DDBJ whole genome shotgun (WGS) entry which is preliminary data.</text>
</comment>
<gene>
    <name evidence="2" type="ORF">DL1_05575</name>
</gene>